<accession>A0ABY6J7L7</accession>
<gene>
    <name evidence="1" type="ORF">MKQ68_03460</name>
</gene>
<dbReference type="Proteomes" id="UP001162741">
    <property type="component" value="Chromosome"/>
</dbReference>
<dbReference type="Gene3D" id="3.30.1780.10">
    <property type="entry name" value="ornithine cyclodeaminase, domain 1"/>
    <property type="match status" value="1"/>
</dbReference>
<reference evidence="1" key="1">
    <citation type="submission" date="2022-10" db="EMBL/GenBank/DDBJ databases">
        <title>Chitinophaga sp. nov., isolated from soil.</title>
        <authorList>
            <person name="Jeon C.O."/>
        </authorList>
    </citation>
    <scope>NUCLEOTIDE SEQUENCE</scope>
    <source>
        <strain evidence="1">R8</strain>
    </source>
</reference>
<dbReference type="Gene3D" id="3.40.50.720">
    <property type="entry name" value="NAD(P)-binding Rossmann-like Domain"/>
    <property type="match status" value="1"/>
</dbReference>
<dbReference type="SUPFAM" id="SSF51735">
    <property type="entry name" value="NAD(P)-binding Rossmann-fold domains"/>
    <property type="match status" value="1"/>
</dbReference>
<dbReference type="EMBL" id="CP107006">
    <property type="protein sequence ID" value="UYQ94149.1"/>
    <property type="molecule type" value="Genomic_DNA"/>
</dbReference>
<dbReference type="InterPro" id="IPR036291">
    <property type="entry name" value="NAD(P)-bd_dom_sf"/>
</dbReference>
<dbReference type="RefSeq" id="WP_264282097.1">
    <property type="nucleotide sequence ID" value="NZ_CP107006.1"/>
</dbReference>
<sequence length="305" mass="33482">MLHISDNDIQRALNCPDLIQTLRATFSGDFTMPLRHHHFYNDNTLILMPSWTHEYMGIKQVIVAPANKEAGLPSIHALYTLLNARTGEPLAIMNASLLTSVRTACTSALAADYLAHHEAATLLIVGTGKVARYMAPAHASVRKYRKIMLWGRNEAKAHELQALLGDPVEVVTNLEEAVREADVISCSTMAETPIIKGAWLREGQHLDMVGSYKPNTREADDEAIMKSSIFVDSRAGALHECGELAIPLKNNIIEAADVEADIVELCSGKHPGRKDAREITFFKSAGLAIEDLAAALLVYRQLHQA</sequence>
<proteinExistence type="predicted"/>
<dbReference type="PANTHER" id="PTHR13812">
    <property type="entry name" value="KETIMINE REDUCTASE MU-CRYSTALLIN"/>
    <property type="match status" value="1"/>
</dbReference>
<dbReference type="NCBIfam" id="NF004793">
    <property type="entry name" value="PRK06141.1"/>
    <property type="match status" value="1"/>
</dbReference>
<dbReference type="Pfam" id="PF02423">
    <property type="entry name" value="OCD_Mu_crystall"/>
    <property type="match status" value="1"/>
</dbReference>
<evidence type="ECO:0000313" key="1">
    <source>
        <dbReference type="EMBL" id="UYQ94149.1"/>
    </source>
</evidence>
<protein>
    <submittedName>
        <fullName evidence="1">Ornithine cyclodeaminase family protein</fullName>
    </submittedName>
</protein>
<dbReference type="InterPro" id="IPR003462">
    <property type="entry name" value="ODC_Mu_crystall"/>
</dbReference>
<organism evidence="1 2">
    <name type="scientific">Chitinophaga horti</name>
    <dbReference type="NCBI Taxonomy" id="2920382"/>
    <lineage>
        <taxon>Bacteria</taxon>
        <taxon>Pseudomonadati</taxon>
        <taxon>Bacteroidota</taxon>
        <taxon>Chitinophagia</taxon>
        <taxon>Chitinophagales</taxon>
        <taxon>Chitinophagaceae</taxon>
        <taxon>Chitinophaga</taxon>
    </lineage>
</organism>
<dbReference type="InterPro" id="IPR023401">
    <property type="entry name" value="ODC_N"/>
</dbReference>
<evidence type="ECO:0000313" key="2">
    <source>
        <dbReference type="Proteomes" id="UP001162741"/>
    </source>
</evidence>
<dbReference type="PANTHER" id="PTHR13812:SF19">
    <property type="entry name" value="KETIMINE REDUCTASE MU-CRYSTALLIN"/>
    <property type="match status" value="1"/>
</dbReference>
<dbReference type="PIRSF" id="PIRSF001439">
    <property type="entry name" value="CryM"/>
    <property type="match status" value="1"/>
</dbReference>
<name>A0ABY6J7L7_9BACT</name>
<keyword evidence="2" id="KW-1185">Reference proteome</keyword>